<dbReference type="GO" id="GO:0019843">
    <property type="term" value="F:rRNA binding"/>
    <property type="evidence" value="ECO:0007669"/>
    <property type="project" value="InterPro"/>
</dbReference>
<keyword evidence="2" id="KW-0689">Ribosomal protein</keyword>
<dbReference type="PROSITE" id="PS00525">
    <property type="entry name" value="RIBOSOMAL_L6_1"/>
    <property type="match status" value="1"/>
</dbReference>
<reference evidence="2 3" key="1">
    <citation type="submission" date="2019-11" db="EMBL/GenBank/DDBJ databases">
        <title>Growth characteristics of pneumococcus vary with the chemical composition of the capsule and with environmental conditions.</title>
        <authorList>
            <person name="Tothpal A."/>
            <person name="Desobry K."/>
            <person name="Joshi S."/>
            <person name="Wyllie A.L."/>
            <person name="Weinberger D.M."/>
        </authorList>
    </citation>
    <scope>NUCLEOTIDE SEQUENCE [LARGE SCALE GENOMIC DNA]</scope>
    <source>
        <strain evidence="3">pnumococcus19F</strain>
    </source>
</reference>
<name>A0A6G2DDD0_STREE</name>
<dbReference type="Gene3D" id="3.90.930.12">
    <property type="entry name" value="Ribosomal protein L6, alpha-beta domain"/>
    <property type="match status" value="1"/>
</dbReference>
<dbReference type="GO" id="GO:0006412">
    <property type="term" value="P:translation"/>
    <property type="evidence" value="ECO:0007669"/>
    <property type="project" value="InterPro"/>
</dbReference>
<dbReference type="SUPFAM" id="SSF56053">
    <property type="entry name" value="Ribosomal protein L6"/>
    <property type="match status" value="1"/>
</dbReference>
<dbReference type="InterPro" id="IPR002358">
    <property type="entry name" value="Ribosomal_uL6_CS"/>
</dbReference>
<dbReference type="Pfam" id="PF00347">
    <property type="entry name" value="Ribosomal_L6"/>
    <property type="match status" value="1"/>
</dbReference>
<dbReference type="AlphaFoldDB" id="A0A6G2DDD0"/>
<gene>
    <name evidence="2" type="primary">rplF</name>
    <name evidence="2" type="ORF">GM540_08410</name>
</gene>
<proteinExistence type="predicted"/>
<dbReference type="GO" id="GO:0003735">
    <property type="term" value="F:structural constituent of ribosome"/>
    <property type="evidence" value="ECO:0007669"/>
    <property type="project" value="InterPro"/>
</dbReference>
<sequence length="40" mass="4498">EVVGQTAAYVRSLRSPEPYKGKGIRYVGEFVRRKEGKTGK</sequence>
<keyword evidence="2" id="KW-0687">Ribonucleoprotein</keyword>
<organism evidence="2 3">
    <name type="scientific">Streptococcus pneumoniae</name>
    <dbReference type="NCBI Taxonomy" id="1313"/>
    <lineage>
        <taxon>Bacteria</taxon>
        <taxon>Bacillati</taxon>
        <taxon>Bacillota</taxon>
        <taxon>Bacilli</taxon>
        <taxon>Lactobacillales</taxon>
        <taxon>Streptococcaceae</taxon>
        <taxon>Streptococcus</taxon>
    </lineage>
</organism>
<evidence type="ECO:0000259" key="1">
    <source>
        <dbReference type="Pfam" id="PF00347"/>
    </source>
</evidence>
<evidence type="ECO:0000313" key="2">
    <source>
        <dbReference type="EMBL" id="MTV74001.1"/>
    </source>
</evidence>
<protein>
    <submittedName>
        <fullName evidence="2">50S ribosomal protein L6</fullName>
    </submittedName>
</protein>
<comment type="caution">
    <text evidence="2">The sequence shown here is derived from an EMBL/GenBank/DDBJ whole genome shotgun (WGS) entry which is preliminary data.</text>
</comment>
<dbReference type="Proteomes" id="UP000483094">
    <property type="component" value="Unassembled WGS sequence"/>
</dbReference>
<dbReference type="InterPro" id="IPR020040">
    <property type="entry name" value="Ribosomal_uL6_a/b-dom"/>
</dbReference>
<dbReference type="InterPro" id="IPR036789">
    <property type="entry name" value="Ribosomal_uL6-like_a/b-dom_sf"/>
</dbReference>
<feature type="non-terminal residue" evidence="2">
    <location>
        <position position="1"/>
    </location>
</feature>
<evidence type="ECO:0000313" key="3">
    <source>
        <dbReference type="Proteomes" id="UP000483094"/>
    </source>
</evidence>
<dbReference type="GO" id="GO:0005840">
    <property type="term" value="C:ribosome"/>
    <property type="evidence" value="ECO:0007669"/>
    <property type="project" value="UniProtKB-KW"/>
</dbReference>
<dbReference type="EMBL" id="WNHQ01000767">
    <property type="protein sequence ID" value="MTV74001.1"/>
    <property type="molecule type" value="Genomic_DNA"/>
</dbReference>
<feature type="domain" description="Large ribosomal subunit protein uL6 alpha-beta" evidence="1">
    <location>
        <begin position="2"/>
        <end position="26"/>
    </location>
</feature>
<accession>A0A6G2DDD0</accession>